<dbReference type="Proteomes" id="UP001189429">
    <property type="component" value="Unassembled WGS sequence"/>
</dbReference>
<organism evidence="2 3">
    <name type="scientific">Prorocentrum cordatum</name>
    <dbReference type="NCBI Taxonomy" id="2364126"/>
    <lineage>
        <taxon>Eukaryota</taxon>
        <taxon>Sar</taxon>
        <taxon>Alveolata</taxon>
        <taxon>Dinophyceae</taxon>
        <taxon>Prorocentrales</taxon>
        <taxon>Prorocentraceae</taxon>
        <taxon>Prorocentrum</taxon>
    </lineage>
</organism>
<dbReference type="EMBL" id="CAUYUJ010016672">
    <property type="protein sequence ID" value="CAK0867710.1"/>
    <property type="molecule type" value="Genomic_DNA"/>
</dbReference>
<gene>
    <name evidence="2" type="ORF">PCOR1329_LOCUS54581</name>
</gene>
<protein>
    <submittedName>
        <fullName evidence="2">Uncharacterized protein</fullName>
    </submittedName>
</protein>
<evidence type="ECO:0000256" key="1">
    <source>
        <dbReference type="SAM" id="MobiDB-lite"/>
    </source>
</evidence>
<reference evidence="2" key="1">
    <citation type="submission" date="2023-10" db="EMBL/GenBank/DDBJ databases">
        <authorList>
            <person name="Chen Y."/>
            <person name="Shah S."/>
            <person name="Dougan E. K."/>
            <person name="Thang M."/>
            <person name="Chan C."/>
        </authorList>
    </citation>
    <scope>NUCLEOTIDE SEQUENCE [LARGE SCALE GENOMIC DNA]</scope>
</reference>
<proteinExistence type="predicted"/>
<feature type="region of interest" description="Disordered" evidence="1">
    <location>
        <begin position="56"/>
        <end position="90"/>
    </location>
</feature>
<keyword evidence="3" id="KW-1185">Reference proteome</keyword>
<evidence type="ECO:0000313" key="3">
    <source>
        <dbReference type="Proteomes" id="UP001189429"/>
    </source>
</evidence>
<feature type="compositionally biased region" description="Low complexity" evidence="1">
    <location>
        <begin position="69"/>
        <end position="90"/>
    </location>
</feature>
<evidence type="ECO:0000313" key="2">
    <source>
        <dbReference type="EMBL" id="CAK0867710.1"/>
    </source>
</evidence>
<accession>A0ABN9V590</accession>
<feature type="non-terminal residue" evidence="2">
    <location>
        <position position="1"/>
    </location>
</feature>
<comment type="caution">
    <text evidence="2">The sequence shown here is derived from an EMBL/GenBank/DDBJ whole genome shotgun (WGS) entry which is preliminary data.</text>
</comment>
<name>A0ABN9V590_9DINO</name>
<sequence>AALLASAAAAASRARGAARAQWLAGRGARGAGRKALCWLQRPSAWWRRPPGAAAARRHGCSAPRPWPPWGARRPPSSAAAAPPHAADADGAAHAAECQALLGELQGKASAKASKWEKAALEGRTILGYGRKDLGVDFAEPDAEGVRRGPPRDSWLVGVRRGPQERAALDGVLQRQLQAVFLAQSSTIEQDALYQRLKKDLLRRMRRRRKELEVKDLRSWCCCRGR</sequence>